<keyword evidence="2" id="KW-0472">Membrane</keyword>
<keyword evidence="2" id="KW-0812">Transmembrane</keyword>
<evidence type="ECO:0000256" key="2">
    <source>
        <dbReference type="SAM" id="Phobius"/>
    </source>
</evidence>
<proteinExistence type="predicted"/>
<name>A0ABN8E9S7_CHISP</name>
<gene>
    <name evidence="3" type="ORF">CHILSU_LOCUS1373</name>
</gene>
<sequence length="329" mass="37426">MCYIFNCFGWTLDLIQRFITFFLACWLAYAVGLGLAVALTAGIAYGYNYSLAEFLTFTRSDVTVYMRRGQFYDRPDSARGFRRAADEESEQQEVTSNEGIDYQELRKDSEDKKPAPLGDSWQKAQDTRKYAERLIKYEHKPMRRIEMSDQAVQAQEFTEPETMSTTISSMELAPAYYMPSTSMLTPLIYKVTTVISITPNLLLPTALFQSGSSQIVMRNFKPVEVIENTPRTTPVAEQNAYGDSDKVGNMDLIESPDNYEPSHFKNLALPISQYVQRARPTISQLSSESKDANEDVKSPTPTTGIPMRRWQEGTLGRPADYPIEEFYLT</sequence>
<feature type="transmembrane region" description="Helical" evidence="2">
    <location>
        <begin position="21"/>
        <end position="47"/>
    </location>
</feature>
<feature type="region of interest" description="Disordered" evidence="1">
    <location>
        <begin position="82"/>
        <end position="122"/>
    </location>
</feature>
<evidence type="ECO:0000313" key="4">
    <source>
        <dbReference type="Proteomes" id="UP001153292"/>
    </source>
</evidence>
<accession>A0ABN8E9S7</accession>
<feature type="compositionally biased region" description="Basic and acidic residues" evidence="1">
    <location>
        <begin position="103"/>
        <end position="114"/>
    </location>
</feature>
<evidence type="ECO:0000256" key="1">
    <source>
        <dbReference type="SAM" id="MobiDB-lite"/>
    </source>
</evidence>
<dbReference type="Proteomes" id="UP001153292">
    <property type="component" value="Chromosome 11"/>
</dbReference>
<evidence type="ECO:0000313" key="3">
    <source>
        <dbReference type="EMBL" id="CAH0669466.1"/>
    </source>
</evidence>
<reference evidence="3" key="1">
    <citation type="submission" date="2021-12" db="EMBL/GenBank/DDBJ databases">
        <authorList>
            <person name="King R."/>
        </authorList>
    </citation>
    <scope>NUCLEOTIDE SEQUENCE</scope>
</reference>
<feature type="compositionally biased region" description="Basic and acidic residues" evidence="1">
    <location>
        <begin position="288"/>
        <end position="297"/>
    </location>
</feature>
<organism evidence="3 4">
    <name type="scientific">Chilo suppressalis</name>
    <name type="common">Asiatic rice borer moth</name>
    <dbReference type="NCBI Taxonomy" id="168631"/>
    <lineage>
        <taxon>Eukaryota</taxon>
        <taxon>Metazoa</taxon>
        <taxon>Ecdysozoa</taxon>
        <taxon>Arthropoda</taxon>
        <taxon>Hexapoda</taxon>
        <taxon>Insecta</taxon>
        <taxon>Pterygota</taxon>
        <taxon>Neoptera</taxon>
        <taxon>Endopterygota</taxon>
        <taxon>Lepidoptera</taxon>
        <taxon>Glossata</taxon>
        <taxon>Ditrysia</taxon>
        <taxon>Pyraloidea</taxon>
        <taxon>Crambidae</taxon>
        <taxon>Crambinae</taxon>
        <taxon>Chilo</taxon>
    </lineage>
</organism>
<keyword evidence="4" id="KW-1185">Reference proteome</keyword>
<keyword evidence="2" id="KW-1133">Transmembrane helix</keyword>
<feature type="region of interest" description="Disordered" evidence="1">
    <location>
        <begin position="280"/>
        <end position="308"/>
    </location>
</feature>
<protein>
    <submittedName>
        <fullName evidence="3">Uncharacterized protein</fullName>
    </submittedName>
</protein>
<dbReference type="EMBL" id="OU963904">
    <property type="protein sequence ID" value="CAH0669466.1"/>
    <property type="molecule type" value="Genomic_DNA"/>
</dbReference>